<protein>
    <submittedName>
        <fullName evidence="2">Uncharacterized protein</fullName>
    </submittedName>
</protein>
<reference evidence="2 3" key="1">
    <citation type="journal article" date="2019" name="Int. J. Syst. Evol. Microbiol.">
        <title>The Global Catalogue of Microorganisms (GCM) 10K type strain sequencing project: providing services to taxonomists for standard genome sequencing and annotation.</title>
        <authorList>
            <consortium name="The Broad Institute Genomics Platform"/>
            <consortium name="The Broad Institute Genome Sequencing Center for Infectious Disease"/>
            <person name="Wu L."/>
            <person name="Ma J."/>
        </authorList>
    </citation>
    <scope>NUCLEOTIDE SEQUENCE [LARGE SCALE GENOMIC DNA]</scope>
    <source>
        <strain evidence="2 3">JCM 6833</strain>
    </source>
</reference>
<feature type="transmembrane region" description="Helical" evidence="1">
    <location>
        <begin position="149"/>
        <end position="166"/>
    </location>
</feature>
<keyword evidence="1" id="KW-0472">Membrane</keyword>
<evidence type="ECO:0000256" key="1">
    <source>
        <dbReference type="SAM" id="Phobius"/>
    </source>
</evidence>
<sequence>MTTRTRDNLLSAGYYALLVLLVGAVLFQVLSDILPVGAKQVSHNTEAYTTAAILAFWVQFVRPRLHGSRWEWPVTGGAALCAFGVALLFYLAGEWPTRVTTLNEAFFALAALMPYVQPRRRRADLALAISGLTLAIIVFGGWTAIVTDMAEALAVLLLAPVALDVFDRRRLDPAAPARRARRIGWFVFLVVAPIVLHVLAYRVGLSGVAGDVVRYGVRFYEAFIFLLIFQGFFAIVAQRAGRESAEPPVEGWSPQATPAS</sequence>
<accession>A0ABN3PWP5</accession>
<dbReference type="EMBL" id="BAAATD010000005">
    <property type="protein sequence ID" value="GAA2604882.1"/>
    <property type="molecule type" value="Genomic_DNA"/>
</dbReference>
<dbReference type="RefSeq" id="WP_344543558.1">
    <property type="nucleotide sequence ID" value="NZ_BAAATD010000005.1"/>
</dbReference>
<keyword evidence="3" id="KW-1185">Reference proteome</keyword>
<feature type="transmembrane region" description="Helical" evidence="1">
    <location>
        <begin position="123"/>
        <end position="143"/>
    </location>
</feature>
<comment type="caution">
    <text evidence="2">The sequence shown here is derived from an EMBL/GenBank/DDBJ whole genome shotgun (WGS) entry which is preliminary data.</text>
</comment>
<keyword evidence="1" id="KW-0812">Transmembrane</keyword>
<organism evidence="2 3">
    <name type="scientific">Actinomadura fulvescens</name>
    <dbReference type="NCBI Taxonomy" id="46160"/>
    <lineage>
        <taxon>Bacteria</taxon>
        <taxon>Bacillati</taxon>
        <taxon>Actinomycetota</taxon>
        <taxon>Actinomycetes</taxon>
        <taxon>Streptosporangiales</taxon>
        <taxon>Thermomonosporaceae</taxon>
        <taxon>Actinomadura</taxon>
    </lineage>
</organism>
<name>A0ABN3PWP5_9ACTN</name>
<feature type="transmembrane region" description="Helical" evidence="1">
    <location>
        <begin position="72"/>
        <end position="93"/>
    </location>
</feature>
<evidence type="ECO:0000313" key="2">
    <source>
        <dbReference type="EMBL" id="GAA2604882.1"/>
    </source>
</evidence>
<feature type="transmembrane region" description="Helical" evidence="1">
    <location>
        <begin position="12"/>
        <end position="30"/>
    </location>
</feature>
<keyword evidence="1" id="KW-1133">Transmembrane helix</keyword>
<feature type="transmembrane region" description="Helical" evidence="1">
    <location>
        <begin position="186"/>
        <end position="205"/>
    </location>
</feature>
<gene>
    <name evidence="2" type="ORF">GCM10010411_43790</name>
</gene>
<evidence type="ECO:0000313" key="3">
    <source>
        <dbReference type="Proteomes" id="UP001501509"/>
    </source>
</evidence>
<dbReference type="Proteomes" id="UP001501509">
    <property type="component" value="Unassembled WGS sequence"/>
</dbReference>
<proteinExistence type="predicted"/>
<feature type="transmembrane region" description="Helical" evidence="1">
    <location>
        <begin position="217"/>
        <end position="237"/>
    </location>
</feature>